<dbReference type="Proteomes" id="UP000469870">
    <property type="component" value="Unassembled WGS sequence"/>
</dbReference>
<keyword evidence="5" id="KW-1185">Reference proteome</keyword>
<evidence type="ECO:0000313" key="2">
    <source>
        <dbReference type="EMBL" id="MRI82377.1"/>
    </source>
</evidence>
<dbReference type="SUPFAM" id="SSF159888">
    <property type="entry name" value="YdhG-like"/>
    <property type="match status" value="1"/>
</dbReference>
<dbReference type="EMBL" id="WJQT01000011">
    <property type="protein sequence ID" value="MRJ47611.1"/>
    <property type="molecule type" value="Genomic_DNA"/>
</dbReference>
<evidence type="ECO:0000313" key="3">
    <source>
        <dbReference type="EMBL" id="MRI85095.1"/>
    </source>
</evidence>
<gene>
    <name evidence="4" type="ORF">GF867_08535</name>
    <name evidence="3" type="ORF">GIY09_04305</name>
    <name evidence="2" type="ORF">GIY11_10190</name>
</gene>
<sequence>MNIFDDYLASLSDPQAKCLTEEILIWVTEHYPDLEKRIAWSSPTFVAHGTHIISFKATKKHLAVTVEGPTIRHFSERFTQLGLKFGTMNVNFPWNLPLNTELLTDLIEFNLNDKKDLTSFWRK</sequence>
<feature type="domain" description="YdhG-like" evidence="1">
    <location>
        <begin position="21"/>
        <end position="110"/>
    </location>
</feature>
<dbReference type="Proteomes" id="UP000430975">
    <property type="component" value="Unassembled WGS sequence"/>
</dbReference>
<name>A0A6I2GNK3_9LACT</name>
<reference evidence="5 7" key="2">
    <citation type="submission" date="2019-11" db="EMBL/GenBank/DDBJ databases">
        <title>Characterisation of Fundicoccus ignavus gen. nov. sp. nov., a novel genus of the family Aerococcaceae isolated from bulk tank milk.</title>
        <authorList>
            <person name="Siebert A."/>
            <person name="Huptas C."/>
            <person name="Wenning M."/>
            <person name="Scherer S."/>
            <person name="Doll E.V."/>
        </authorList>
    </citation>
    <scope>NUCLEOTIDE SEQUENCE [LARGE SCALE GENOMIC DNA]</scope>
    <source>
        <strain evidence="2 7">DSM 109653</strain>
        <strain evidence="3 5">WS4759</strain>
    </source>
</reference>
<dbReference type="AlphaFoldDB" id="A0A6I2GNK3"/>
<dbReference type="Pfam" id="PF08818">
    <property type="entry name" value="DUF1801"/>
    <property type="match status" value="1"/>
</dbReference>
<dbReference type="Gene3D" id="3.90.1150.200">
    <property type="match status" value="1"/>
</dbReference>
<dbReference type="InterPro" id="IPR014922">
    <property type="entry name" value="YdhG-like"/>
</dbReference>
<dbReference type="Proteomes" id="UP000440066">
    <property type="component" value="Unassembled WGS sequence"/>
</dbReference>
<protein>
    <submittedName>
        <fullName evidence="3">Iron chaperone</fullName>
    </submittedName>
</protein>
<proteinExistence type="predicted"/>
<evidence type="ECO:0000259" key="1">
    <source>
        <dbReference type="Pfam" id="PF08818"/>
    </source>
</evidence>
<accession>A0A6I2GNK3</accession>
<organism evidence="3 5">
    <name type="scientific">Fundicoccus ignavus</name>
    <dbReference type="NCBI Taxonomy" id="2664442"/>
    <lineage>
        <taxon>Bacteria</taxon>
        <taxon>Bacillati</taxon>
        <taxon>Bacillota</taxon>
        <taxon>Bacilli</taxon>
        <taxon>Lactobacillales</taxon>
        <taxon>Aerococcaceae</taxon>
        <taxon>Fundicoccus</taxon>
    </lineage>
</organism>
<evidence type="ECO:0000313" key="7">
    <source>
        <dbReference type="Proteomes" id="UP000469870"/>
    </source>
</evidence>
<evidence type="ECO:0000313" key="5">
    <source>
        <dbReference type="Proteomes" id="UP000430975"/>
    </source>
</evidence>
<comment type="caution">
    <text evidence="3">The sequence shown here is derived from an EMBL/GenBank/DDBJ whole genome shotgun (WGS) entry which is preliminary data.</text>
</comment>
<dbReference type="EMBL" id="WJQR01000010">
    <property type="protein sequence ID" value="MRI82377.1"/>
    <property type="molecule type" value="Genomic_DNA"/>
</dbReference>
<dbReference type="EMBL" id="WJQS01000003">
    <property type="protein sequence ID" value="MRI85095.1"/>
    <property type="molecule type" value="Genomic_DNA"/>
</dbReference>
<reference evidence="4 6" key="1">
    <citation type="submission" date="2019-11" db="EMBL/GenBank/DDBJ databases">
        <title>Characterisation of Fundicoccus ignavus gen. nov. sp. nov., a novel genus of the family Aerococcaceae from bulk tank milk.</title>
        <authorList>
            <person name="Siebert A."/>
            <person name="Huptas C."/>
            <person name="Wenning M."/>
            <person name="Scherer S."/>
            <person name="Doll E.V."/>
        </authorList>
    </citation>
    <scope>NUCLEOTIDE SEQUENCE [LARGE SCALE GENOMIC DNA]</scope>
    <source>
        <strain evidence="4 6">DSM 109652</strain>
    </source>
</reference>
<dbReference type="RefSeq" id="WP_153832677.1">
    <property type="nucleotide sequence ID" value="NZ_WJQR01000010.1"/>
</dbReference>
<evidence type="ECO:0000313" key="4">
    <source>
        <dbReference type="EMBL" id="MRJ47611.1"/>
    </source>
</evidence>
<evidence type="ECO:0000313" key="6">
    <source>
        <dbReference type="Proteomes" id="UP000440066"/>
    </source>
</evidence>